<proteinExistence type="predicted"/>
<feature type="region of interest" description="Disordered" evidence="1">
    <location>
        <begin position="481"/>
        <end position="544"/>
    </location>
</feature>
<feature type="domain" description="Heterokaryon incompatibility" evidence="2">
    <location>
        <begin position="189"/>
        <end position="338"/>
    </location>
</feature>
<dbReference type="PANTHER" id="PTHR33112:SF16">
    <property type="entry name" value="HETEROKARYON INCOMPATIBILITY DOMAIN-CONTAINING PROTEIN"/>
    <property type="match status" value="1"/>
</dbReference>
<evidence type="ECO:0000256" key="1">
    <source>
        <dbReference type="SAM" id="MobiDB-lite"/>
    </source>
</evidence>
<dbReference type="InterPro" id="IPR010730">
    <property type="entry name" value="HET"/>
</dbReference>
<accession>A0A066XGX0</accession>
<evidence type="ECO:0000259" key="2">
    <source>
        <dbReference type="Pfam" id="PF06985"/>
    </source>
</evidence>
<dbReference type="Pfam" id="PF06985">
    <property type="entry name" value="HET"/>
    <property type="match status" value="1"/>
</dbReference>
<feature type="compositionally biased region" description="Basic and acidic residues" evidence="1">
    <location>
        <begin position="495"/>
        <end position="512"/>
    </location>
</feature>
<dbReference type="HOGENOM" id="CLU_002639_2_12_1"/>
<gene>
    <name evidence="3" type="ORF">CSUB01_07403</name>
</gene>
<sequence length="635" mass="72151">MELCGTCRDFFDRALTIQELEYQAFYSRLCQKLYDFLKIHYESSFDLPDPKDSSLAILVLVGKSQLHDDENRFSSVKFFCRLNDHKQGEELEFYIWANEGLNLSTIPSTTGIPALESFVTWPPIFQGSPEETSSLVRKFLHNCLDHHESCRLSHPEEELELPSRVLSIKDDAGVISVRLAQNDGLKGKYCALSHCWGPTDKRPLRTLQCNIMDHLASINWDKLPATFRDAITLTKNLGINYLWIDSLCIIQDDKKDWLDESMKMASIYRRATLVIAAASSEDSTQGLSNPERPESLTLCVPRYMKETSSRAVYNIAESIDTGIGIEGPLKKRAWAFQEWYLGRRKVFFTSKGIKWNCDGMECNERGSPTELMLWGTMSWKHCLEEYTSKLLTVPSDRLVALRGIVTEIQKSRNDRFVPEFGVWEDKLAEQILWRPTDTKHEDLAGLPSWCWAATGGEKSWLINEAGYMFGQTIESTVNTVNLRSSGHPDYGKNSSRKEEGRSSGKENSDHAFQKSSVEEEGDDLDAENDGNDDFNSEHGSLSGEQHCPIQVQDTSTGFEESGVKQSKQSYSGYVHRDTDACVDILNVARSEEVHWALLLQPVDDTLKRYTRVGVALLWPRALEKGEGEFTEFEIF</sequence>
<keyword evidence="4" id="KW-1185">Reference proteome</keyword>
<reference evidence="4" key="1">
    <citation type="journal article" date="2014" name="Genome Announc.">
        <title>Draft genome sequence of Colletotrichum sublineola, a destructive pathogen of cultivated sorghum.</title>
        <authorList>
            <person name="Baroncelli R."/>
            <person name="Sanz-Martin J.M."/>
            <person name="Rech G.E."/>
            <person name="Sukno S.A."/>
            <person name="Thon M.R."/>
        </authorList>
    </citation>
    <scope>NUCLEOTIDE SEQUENCE [LARGE SCALE GENOMIC DNA]</scope>
    <source>
        <strain evidence="4">TX430BB</strain>
    </source>
</reference>
<dbReference type="STRING" id="1173701.A0A066XGX0"/>
<evidence type="ECO:0000313" key="4">
    <source>
        <dbReference type="Proteomes" id="UP000027238"/>
    </source>
</evidence>
<dbReference type="EMBL" id="JMSE01000668">
    <property type="protein sequence ID" value="KDN68443.1"/>
    <property type="molecule type" value="Genomic_DNA"/>
</dbReference>
<dbReference type="Proteomes" id="UP000027238">
    <property type="component" value="Unassembled WGS sequence"/>
</dbReference>
<protein>
    <recommendedName>
        <fullName evidence="2">Heterokaryon incompatibility domain-containing protein</fullName>
    </recommendedName>
</protein>
<dbReference type="OrthoDB" id="3486565at2759"/>
<comment type="caution">
    <text evidence="3">The sequence shown here is derived from an EMBL/GenBank/DDBJ whole genome shotgun (WGS) entry which is preliminary data.</text>
</comment>
<evidence type="ECO:0000313" key="3">
    <source>
        <dbReference type="EMBL" id="KDN68443.1"/>
    </source>
</evidence>
<dbReference type="eggNOG" id="KOG4177">
    <property type="taxonomic scope" value="Eukaryota"/>
</dbReference>
<name>A0A066XGX0_COLSU</name>
<organism evidence="3 4">
    <name type="scientific">Colletotrichum sublineola</name>
    <name type="common">Sorghum anthracnose fungus</name>
    <dbReference type="NCBI Taxonomy" id="1173701"/>
    <lineage>
        <taxon>Eukaryota</taxon>
        <taxon>Fungi</taxon>
        <taxon>Dikarya</taxon>
        <taxon>Ascomycota</taxon>
        <taxon>Pezizomycotina</taxon>
        <taxon>Sordariomycetes</taxon>
        <taxon>Hypocreomycetidae</taxon>
        <taxon>Glomerellales</taxon>
        <taxon>Glomerellaceae</taxon>
        <taxon>Colletotrichum</taxon>
        <taxon>Colletotrichum graminicola species complex</taxon>
    </lineage>
</organism>
<dbReference type="AlphaFoldDB" id="A0A066XGX0"/>
<dbReference type="PANTHER" id="PTHR33112">
    <property type="entry name" value="DOMAIN PROTEIN, PUTATIVE-RELATED"/>
    <property type="match status" value="1"/>
</dbReference>
<feature type="compositionally biased region" description="Acidic residues" evidence="1">
    <location>
        <begin position="518"/>
        <end position="534"/>
    </location>
</feature>